<evidence type="ECO:0000313" key="2">
    <source>
        <dbReference type="WBParaSite" id="Hba_01773"/>
    </source>
</evidence>
<keyword evidence="1" id="KW-1185">Reference proteome</keyword>
<dbReference type="WBParaSite" id="Hba_01773">
    <property type="protein sequence ID" value="Hba_01773"/>
    <property type="gene ID" value="Hba_01773"/>
</dbReference>
<dbReference type="Proteomes" id="UP000095283">
    <property type="component" value="Unplaced"/>
</dbReference>
<organism evidence="1 2">
    <name type="scientific">Heterorhabditis bacteriophora</name>
    <name type="common">Entomopathogenic nematode worm</name>
    <dbReference type="NCBI Taxonomy" id="37862"/>
    <lineage>
        <taxon>Eukaryota</taxon>
        <taxon>Metazoa</taxon>
        <taxon>Ecdysozoa</taxon>
        <taxon>Nematoda</taxon>
        <taxon>Chromadorea</taxon>
        <taxon>Rhabditida</taxon>
        <taxon>Rhabditina</taxon>
        <taxon>Rhabditomorpha</taxon>
        <taxon>Strongyloidea</taxon>
        <taxon>Heterorhabditidae</taxon>
        <taxon>Heterorhabditis</taxon>
    </lineage>
</organism>
<accession>A0A1I7WAR0</accession>
<dbReference type="AlphaFoldDB" id="A0A1I7WAR0"/>
<evidence type="ECO:0000313" key="1">
    <source>
        <dbReference type="Proteomes" id="UP000095283"/>
    </source>
</evidence>
<sequence length="62" mass="7048">MYSVDYVSNLALMQFYDMDLIEESASVKKPNGIARNPSQEAKIVIDYTSWNSDNEALTQIKT</sequence>
<proteinExistence type="predicted"/>
<reference evidence="2" key="1">
    <citation type="submission" date="2016-11" db="UniProtKB">
        <authorList>
            <consortium name="WormBaseParasite"/>
        </authorList>
    </citation>
    <scope>IDENTIFICATION</scope>
</reference>
<name>A0A1I7WAR0_HETBA</name>
<protein>
    <submittedName>
        <fullName evidence="2">Transposase</fullName>
    </submittedName>
</protein>